<proteinExistence type="predicted"/>
<organism evidence="3">
    <name type="scientific">Chromera velia CCMP2878</name>
    <dbReference type="NCBI Taxonomy" id="1169474"/>
    <lineage>
        <taxon>Eukaryota</taxon>
        <taxon>Sar</taxon>
        <taxon>Alveolata</taxon>
        <taxon>Colpodellida</taxon>
        <taxon>Chromeraceae</taxon>
        <taxon>Chromera</taxon>
    </lineage>
</organism>
<sequence length="142" mass="15300">MRRVHLFQTFTVVGLVLLLLWSISSREEDRVVTRLPPSKRTTPVAEQEIPSAPAPSPSTHTADGVRIALEASKTSISLAKYMGAEMGEEVQKAFDQIEGIINSKLAEPLEQNAASDPLAMPPPLRPSQVTPVSTPTGNTAET</sequence>
<protein>
    <recommendedName>
        <fullName evidence="4">SMP domain-containing protein</fullName>
    </recommendedName>
</protein>
<feature type="region of interest" description="Disordered" evidence="1">
    <location>
        <begin position="111"/>
        <end position="142"/>
    </location>
</feature>
<feature type="signal peptide" evidence="2">
    <location>
        <begin position="1"/>
        <end position="26"/>
    </location>
</feature>
<evidence type="ECO:0000256" key="1">
    <source>
        <dbReference type="SAM" id="MobiDB-lite"/>
    </source>
</evidence>
<accession>A0A0G4GBP1</accession>
<name>A0A0G4GBP1_9ALVE</name>
<reference evidence="3" key="1">
    <citation type="submission" date="2014-11" db="EMBL/GenBank/DDBJ databases">
        <authorList>
            <person name="Otto D Thomas"/>
            <person name="Naeem Raeece"/>
        </authorList>
    </citation>
    <scope>NUCLEOTIDE SEQUENCE</scope>
</reference>
<evidence type="ECO:0000313" key="3">
    <source>
        <dbReference type="EMBL" id="CEM26549.1"/>
    </source>
</evidence>
<feature type="compositionally biased region" description="Polar residues" evidence="1">
    <location>
        <begin position="127"/>
        <end position="142"/>
    </location>
</feature>
<evidence type="ECO:0008006" key="4">
    <source>
        <dbReference type="Google" id="ProtNLM"/>
    </source>
</evidence>
<evidence type="ECO:0000256" key="2">
    <source>
        <dbReference type="SAM" id="SignalP"/>
    </source>
</evidence>
<feature type="chain" id="PRO_5005190262" description="SMP domain-containing protein" evidence="2">
    <location>
        <begin position="27"/>
        <end position="142"/>
    </location>
</feature>
<keyword evidence="2" id="KW-0732">Signal</keyword>
<dbReference type="VEuPathDB" id="CryptoDB:Cvel_21175"/>
<dbReference type="AlphaFoldDB" id="A0A0G4GBP1"/>
<dbReference type="EMBL" id="CDMZ01001065">
    <property type="protein sequence ID" value="CEM26549.1"/>
    <property type="molecule type" value="Genomic_DNA"/>
</dbReference>
<feature type="region of interest" description="Disordered" evidence="1">
    <location>
        <begin position="35"/>
        <end position="64"/>
    </location>
</feature>
<gene>
    <name evidence="3" type="ORF">Cvel_21175</name>
</gene>